<proteinExistence type="inferred from homology"/>
<feature type="domain" description="Leucyl-tRNA synthetase editing" evidence="15">
    <location>
        <begin position="259"/>
        <end position="448"/>
    </location>
</feature>
<dbReference type="PANTHER" id="PTHR43740:SF2">
    <property type="entry name" value="LEUCINE--TRNA LIGASE, MITOCHONDRIAL"/>
    <property type="match status" value="1"/>
</dbReference>
<evidence type="ECO:0000259" key="13">
    <source>
        <dbReference type="Pfam" id="PF08264"/>
    </source>
</evidence>
<name>A0ABR2WNP5_9FUNG</name>
<accession>A0ABR2WNP5</accession>
<dbReference type="InterPro" id="IPR009008">
    <property type="entry name" value="Val/Leu/Ile-tRNA-synth_edit"/>
</dbReference>
<sequence length="930" mass="106170">MFRSLTACRHILTTNLRTKHFVSPLASTVVISRRCKSTIEFAQTEKKWIARWKELRKANKDNKIDPNKEKFYCLSMFPYPSGMLHMGHVRVYAICDSISRFRRMLGQEVIQPMGWDAFGLPAENAAIERGIHPATWTEKNVEAMKLQMEKILTDFDWNREVMTSDPNYYKWTQKIFLDLHKAGLVYRKNALVNWDPVDQTVLANEQVDSEGKSWRSGAIVEKKNLEQWFIKITEYADELLDDLNLLKNWPERVKQMQSHWIGRSKGSEFTFKFENYHGATMPQDLTVFTSRPDTIYGVMYLVVAPEHPLISKEFLPSDHADEVLAFVEKHKNAHAHDEERSKEGVKTGLFAVHPFTGERVPIFVSPYVLADYGTGAVMGVPAHDERDWEFTHLNNVASNDEIKIVVRPKDQEDDQIQLPFTQTGVLTNINNSYSGLSSEKAMEAITAEASSKGFGSVKTQYRLRDWLVSRQRYWGAPIPMIHCPKCKTVPVPEEELPVVLPTDVTFSARGGSPLQQLESWVNVKCPCCHGPAKRDTDTMDTFVDSSWYFLRHTDAQNTEKPFSREIASKLMPVDMYIGGVEHAILHLLYSRFLSKFMWKQNQYAQKPGAEPGNGEPFNILLTQGMVHGRTFKCPTTGKFLMPHEIDLQDDDTALLKSTGEPATIAYEKMSKSKYNGVDPEATIETHGADATRLHILYKAPPEDVLEWDDQSIVGMKRWLARVWRLVDGVQSTEQGHNKTWDFDISQMSQKEREIYYITNSTIKETTNVFQNSYTLNTGIAFLIKLTTALTNSQPSLDTKNPISTENEKSVSPVYLHAVQSLVKMMSPLTPSVGEECWETLGKNQENWSSVFEESWPKIDERALVQEEATCVVQVNGKTRFTVTLPTSSLNNQQEIESLIRKHEKANKWINQSTVKKMIIVKGGKLVNFIV</sequence>
<feature type="domain" description="Methionyl/Leucyl tRNA synthetase" evidence="14">
    <location>
        <begin position="75"/>
        <end position="209"/>
    </location>
</feature>
<protein>
    <recommendedName>
        <fullName evidence="3">leucine--tRNA ligase</fullName>
        <ecNumber evidence="3">6.1.1.4</ecNumber>
    </recommendedName>
    <alternativeName>
        <fullName evidence="9">Leucyl-tRNA synthetase</fullName>
    </alternativeName>
</protein>
<comment type="catalytic activity">
    <reaction evidence="10">
        <text>tRNA(Leu) + L-leucine + ATP = L-leucyl-tRNA(Leu) + AMP + diphosphate</text>
        <dbReference type="Rhea" id="RHEA:11688"/>
        <dbReference type="Rhea" id="RHEA-COMP:9613"/>
        <dbReference type="Rhea" id="RHEA-COMP:9622"/>
        <dbReference type="ChEBI" id="CHEBI:30616"/>
        <dbReference type="ChEBI" id="CHEBI:33019"/>
        <dbReference type="ChEBI" id="CHEBI:57427"/>
        <dbReference type="ChEBI" id="CHEBI:78442"/>
        <dbReference type="ChEBI" id="CHEBI:78494"/>
        <dbReference type="ChEBI" id="CHEBI:456215"/>
        <dbReference type="EC" id="6.1.1.4"/>
    </reaction>
</comment>
<dbReference type="SUPFAM" id="SSF47323">
    <property type="entry name" value="Anticodon-binding domain of a subclass of class I aminoacyl-tRNA synthetases"/>
    <property type="match status" value="1"/>
</dbReference>
<dbReference type="InterPro" id="IPR025709">
    <property type="entry name" value="Leu_tRNA-synth_edit"/>
</dbReference>
<gene>
    <name evidence="16" type="primary">NAM2</name>
    <name evidence="16" type="ORF">K7432_010440</name>
</gene>
<comment type="caution">
    <text evidence="16">The sequence shown here is derived from an EMBL/GenBank/DDBJ whole genome shotgun (WGS) entry which is preliminary data.</text>
</comment>
<dbReference type="HAMAP" id="MF_00049_B">
    <property type="entry name" value="Leu_tRNA_synth_B"/>
    <property type="match status" value="1"/>
</dbReference>
<dbReference type="PROSITE" id="PS00178">
    <property type="entry name" value="AA_TRNA_LIGASE_I"/>
    <property type="match status" value="1"/>
</dbReference>
<evidence type="ECO:0000256" key="2">
    <source>
        <dbReference type="ARBA" id="ARBA00005594"/>
    </source>
</evidence>
<dbReference type="InterPro" id="IPR015413">
    <property type="entry name" value="Methionyl/Leucyl_tRNA_Synth"/>
</dbReference>
<dbReference type="Pfam" id="PF13603">
    <property type="entry name" value="tRNA-synt_1_2"/>
    <property type="match status" value="1"/>
</dbReference>
<dbReference type="InterPro" id="IPR001412">
    <property type="entry name" value="aa-tRNA-synth_I_CS"/>
</dbReference>
<dbReference type="InterPro" id="IPR014729">
    <property type="entry name" value="Rossmann-like_a/b/a_fold"/>
</dbReference>
<dbReference type="GO" id="GO:0004823">
    <property type="term" value="F:leucine-tRNA ligase activity"/>
    <property type="evidence" value="ECO:0007669"/>
    <property type="project" value="UniProtKB-EC"/>
</dbReference>
<dbReference type="Pfam" id="PF08264">
    <property type="entry name" value="Anticodon_1"/>
    <property type="match status" value="1"/>
</dbReference>
<evidence type="ECO:0000313" key="16">
    <source>
        <dbReference type="EMBL" id="KAK9763153.1"/>
    </source>
</evidence>
<dbReference type="Proteomes" id="UP001479436">
    <property type="component" value="Unassembled WGS sequence"/>
</dbReference>
<evidence type="ECO:0000256" key="9">
    <source>
        <dbReference type="ARBA" id="ARBA00030520"/>
    </source>
</evidence>
<reference evidence="16 17" key="1">
    <citation type="submission" date="2023-04" db="EMBL/GenBank/DDBJ databases">
        <title>Genome of Basidiobolus ranarum AG-B5.</title>
        <authorList>
            <person name="Stajich J.E."/>
            <person name="Carter-House D."/>
            <person name="Gryganskyi A."/>
        </authorList>
    </citation>
    <scope>NUCLEOTIDE SEQUENCE [LARGE SCALE GENOMIC DNA]</scope>
    <source>
        <strain evidence="16 17">AG-B5</strain>
    </source>
</reference>
<evidence type="ECO:0000259" key="12">
    <source>
        <dbReference type="Pfam" id="PF00133"/>
    </source>
</evidence>
<dbReference type="SUPFAM" id="SSF52374">
    <property type="entry name" value="Nucleotidylyl transferase"/>
    <property type="match status" value="1"/>
</dbReference>
<evidence type="ECO:0000256" key="11">
    <source>
        <dbReference type="RuleBase" id="RU363035"/>
    </source>
</evidence>
<evidence type="ECO:0000256" key="10">
    <source>
        <dbReference type="ARBA" id="ARBA00047469"/>
    </source>
</evidence>
<evidence type="ECO:0000259" key="15">
    <source>
        <dbReference type="Pfam" id="PF13603"/>
    </source>
</evidence>
<comment type="subcellular location">
    <subcellularLocation>
        <location evidence="1">Cytoplasm</location>
    </subcellularLocation>
</comment>
<dbReference type="PANTHER" id="PTHR43740">
    <property type="entry name" value="LEUCYL-TRNA SYNTHETASE"/>
    <property type="match status" value="1"/>
</dbReference>
<feature type="domain" description="Methionyl/Valyl/Leucyl/Isoleucyl-tRNA synthetase anticodon-binding" evidence="13">
    <location>
        <begin position="752"/>
        <end position="887"/>
    </location>
</feature>
<evidence type="ECO:0000256" key="4">
    <source>
        <dbReference type="ARBA" id="ARBA00022598"/>
    </source>
</evidence>
<evidence type="ECO:0000259" key="14">
    <source>
        <dbReference type="Pfam" id="PF09334"/>
    </source>
</evidence>
<evidence type="ECO:0000256" key="8">
    <source>
        <dbReference type="ARBA" id="ARBA00023146"/>
    </source>
</evidence>
<dbReference type="Pfam" id="PF09334">
    <property type="entry name" value="tRNA-synt_1g"/>
    <property type="match status" value="1"/>
</dbReference>
<dbReference type="SUPFAM" id="SSF50677">
    <property type="entry name" value="ValRS/IleRS/LeuRS editing domain"/>
    <property type="match status" value="1"/>
</dbReference>
<dbReference type="InterPro" id="IPR002302">
    <property type="entry name" value="Leu-tRNA-ligase"/>
</dbReference>
<organism evidence="16 17">
    <name type="scientific">Basidiobolus ranarum</name>
    <dbReference type="NCBI Taxonomy" id="34480"/>
    <lineage>
        <taxon>Eukaryota</taxon>
        <taxon>Fungi</taxon>
        <taxon>Fungi incertae sedis</taxon>
        <taxon>Zoopagomycota</taxon>
        <taxon>Entomophthoromycotina</taxon>
        <taxon>Basidiobolomycetes</taxon>
        <taxon>Basidiobolales</taxon>
        <taxon>Basidiobolaceae</taxon>
        <taxon>Basidiobolus</taxon>
    </lineage>
</organism>
<evidence type="ECO:0000256" key="1">
    <source>
        <dbReference type="ARBA" id="ARBA00004496"/>
    </source>
</evidence>
<evidence type="ECO:0000256" key="6">
    <source>
        <dbReference type="ARBA" id="ARBA00022840"/>
    </source>
</evidence>
<keyword evidence="5 11" id="KW-0547">Nucleotide-binding</keyword>
<keyword evidence="8 11" id="KW-0030">Aminoacyl-tRNA synthetase</keyword>
<keyword evidence="7 11" id="KW-0648">Protein biosynthesis</keyword>
<dbReference type="Gene3D" id="2.20.28.290">
    <property type="match status" value="1"/>
</dbReference>
<evidence type="ECO:0000256" key="7">
    <source>
        <dbReference type="ARBA" id="ARBA00022917"/>
    </source>
</evidence>
<dbReference type="InterPro" id="IPR009080">
    <property type="entry name" value="tRNAsynth_Ia_anticodon-bd"/>
</dbReference>
<dbReference type="EMBL" id="JASJQH010000720">
    <property type="protein sequence ID" value="KAK9763153.1"/>
    <property type="molecule type" value="Genomic_DNA"/>
</dbReference>
<keyword evidence="6 11" id="KW-0067">ATP-binding</keyword>
<dbReference type="InterPro" id="IPR013155">
    <property type="entry name" value="M/V/L/I-tRNA-synth_anticd-bd"/>
</dbReference>
<dbReference type="InterPro" id="IPR002300">
    <property type="entry name" value="aa-tRNA-synth_Ia"/>
</dbReference>
<keyword evidence="17" id="KW-1185">Reference proteome</keyword>
<evidence type="ECO:0000256" key="5">
    <source>
        <dbReference type="ARBA" id="ARBA00022741"/>
    </source>
</evidence>
<evidence type="ECO:0000256" key="3">
    <source>
        <dbReference type="ARBA" id="ARBA00013164"/>
    </source>
</evidence>
<evidence type="ECO:0000313" key="17">
    <source>
        <dbReference type="Proteomes" id="UP001479436"/>
    </source>
</evidence>
<dbReference type="CDD" id="cd00812">
    <property type="entry name" value="LeuRS_core"/>
    <property type="match status" value="1"/>
</dbReference>
<dbReference type="EC" id="6.1.1.4" evidence="3"/>
<dbReference type="Pfam" id="PF00133">
    <property type="entry name" value="tRNA-synt_1"/>
    <property type="match status" value="1"/>
</dbReference>
<dbReference type="Gene3D" id="1.10.730.10">
    <property type="entry name" value="Isoleucyl-tRNA Synthetase, Domain 1"/>
    <property type="match status" value="2"/>
</dbReference>
<keyword evidence="4 11" id="KW-0436">Ligase</keyword>
<comment type="similarity">
    <text evidence="2 11">Belongs to the class-I aminoacyl-tRNA synthetase family.</text>
</comment>
<dbReference type="NCBIfam" id="TIGR00396">
    <property type="entry name" value="leuS_bact"/>
    <property type="match status" value="1"/>
</dbReference>
<dbReference type="Gene3D" id="3.40.50.620">
    <property type="entry name" value="HUPs"/>
    <property type="match status" value="2"/>
</dbReference>
<dbReference type="PRINTS" id="PR00985">
    <property type="entry name" value="TRNASYNTHLEU"/>
</dbReference>
<dbReference type="Gene3D" id="3.10.20.590">
    <property type="match status" value="1"/>
</dbReference>
<feature type="domain" description="Aminoacyl-tRNA synthetase class Ia" evidence="12">
    <location>
        <begin position="463"/>
        <end position="626"/>
    </location>
</feature>